<dbReference type="InParanoid" id="A0A1X7SGB3"/>
<dbReference type="AlphaFoldDB" id="A0A1X7SGB3"/>
<name>A0A1X7SGB3_AMPQE</name>
<dbReference type="EnsemblMetazoa" id="Aqu2.1.01127_001">
    <property type="protein sequence ID" value="Aqu2.1.01127_001"/>
    <property type="gene ID" value="Aqu2.1.01127"/>
</dbReference>
<organism evidence="1">
    <name type="scientific">Amphimedon queenslandica</name>
    <name type="common">Sponge</name>
    <dbReference type="NCBI Taxonomy" id="400682"/>
    <lineage>
        <taxon>Eukaryota</taxon>
        <taxon>Metazoa</taxon>
        <taxon>Porifera</taxon>
        <taxon>Demospongiae</taxon>
        <taxon>Heteroscleromorpha</taxon>
        <taxon>Haplosclerida</taxon>
        <taxon>Niphatidae</taxon>
        <taxon>Amphimedon</taxon>
    </lineage>
</organism>
<accession>A0A1X7SGB3</accession>
<sequence>MSMYISLCLTICCRTTTRANTCVLQETTPSWQKLKSERMLCRHFDIIAIQHLFFLFLFFAKS</sequence>
<protein>
    <submittedName>
        <fullName evidence="1">Uncharacterized protein</fullName>
    </submittedName>
</protein>
<evidence type="ECO:0000313" key="1">
    <source>
        <dbReference type="EnsemblMetazoa" id="Aqu2.1.01127_001"/>
    </source>
</evidence>
<reference evidence="1" key="1">
    <citation type="submission" date="2017-05" db="UniProtKB">
        <authorList>
            <consortium name="EnsemblMetazoa"/>
        </authorList>
    </citation>
    <scope>IDENTIFICATION</scope>
</reference>
<proteinExistence type="predicted"/>